<dbReference type="InterPro" id="IPR006047">
    <property type="entry name" value="GH13_cat_dom"/>
</dbReference>
<dbReference type="Gene3D" id="3.20.20.80">
    <property type="entry name" value="Glycosidases"/>
    <property type="match status" value="2"/>
</dbReference>
<dbReference type="AlphaFoldDB" id="A0A968G8N6"/>
<reference evidence="2 3" key="1">
    <citation type="submission" date="2020-03" db="EMBL/GenBank/DDBJ databases">
        <title>Spirochaetal bacteria isolated from arthropods constitute a novel genus Entomospira genus novum within the order Spirochaetales.</title>
        <authorList>
            <person name="Grana-Miraglia L."/>
            <person name="Sikutova S."/>
            <person name="Fingerle V."/>
            <person name="Sing A."/>
            <person name="Castillo-Ramirez S."/>
            <person name="Margos G."/>
            <person name="Rudolf I."/>
        </authorList>
    </citation>
    <scope>NUCLEOTIDE SEQUENCE [LARGE SCALE GENOMIC DNA]</scope>
    <source>
        <strain evidence="2 3">BR193</strain>
    </source>
</reference>
<evidence type="ECO:0000313" key="3">
    <source>
        <dbReference type="Proteomes" id="UP000711995"/>
    </source>
</evidence>
<dbReference type="PANTHER" id="PTHR47786">
    <property type="entry name" value="ALPHA-1,4-GLUCAN:MALTOSE-1-PHOSPHATE MALTOSYLTRANSFERASE"/>
    <property type="match status" value="1"/>
</dbReference>
<feature type="domain" description="Glycosyl hydrolase family 13 catalytic" evidence="1">
    <location>
        <begin position="314"/>
        <end position="733"/>
    </location>
</feature>
<dbReference type="SMART" id="SM00642">
    <property type="entry name" value="Aamy"/>
    <property type="match status" value="1"/>
</dbReference>
<accession>A0A968G8N6</accession>
<gene>
    <name evidence="2" type="ORF">HCT14_00330</name>
</gene>
<organism evidence="2 3">
    <name type="scientific">Entomospira entomophila</name>
    <dbReference type="NCBI Taxonomy" id="2719988"/>
    <lineage>
        <taxon>Bacteria</taxon>
        <taxon>Pseudomonadati</taxon>
        <taxon>Spirochaetota</taxon>
        <taxon>Spirochaetia</taxon>
        <taxon>Spirochaetales</taxon>
        <taxon>Spirochaetaceae</taxon>
        <taxon>Entomospira</taxon>
    </lineage>
</organism>
<protein>
    <submittedName>
        <fullName evidence="2">Alpha-amylase</fullName>
    </submittedName>
</protein>
<evidence type="ECO:0000259" key="1">
    <source>
        <dbReference type="SMART" id="SM00642"/>
    </source>
</evidence>
<dbReference type="GO" id="GO:0005975">
    <property type="term" value="P:carbohydrate metabolic process"/>
    <property type="evidence" value="ECO:0007669"/>
    <property type="project" value="InterPro"/>
</dbReference>
<keyword evidence="3" id="KW-1185">Reference proteome</keyword>
<proteinExistence type="predicted"/>
<dbReference type="InterPro" id="IPR017853">
    <property type="entry name" value="GH"/>
</dbReference>
<evidence type="ECO:0000313" key="2">
    <source>
        <dbReference type="EMBL" id="NIZ39967.1"/>
    </source>
</evidence>
<dbReference type="PANTHER" id="PTHR47786:SF2">
    <property type="entry name" value="GLYCOSYL HYDROLASE FAMILY 13 CATALYTIC DOMAIN-CONTAINING PROTEIN"/>
    <property type="match status" value="1"/>
</dbReference>
<dbReference type="SUPFAM" id="SSF51445">
    <property type="entry name" value="(Trans)glycosidases"/>
    <property type="match status" value="1"/>
</dbReference>
<dbReference type="EMBL" id="JAATLJ010000001">
    <property type="protein sequence ID" value="NIZ39967.1"/>
    <property type="molecule type" value="Genomic_DNA"/>
</dbReference>
<sequence length="1160" mass="137706">MKRDIYVRQGSRVLDTKQVGYREFHISSDIRRKYNFSESLYQLSGNVIFANTHAVREFCRTANTNRPQKLAWRATEVNAMGLIDEINHYLIRLYITQHDPKMWQHFVRILDEQYGSNKRKKMIHLFAGIFEPLSVYRKEKNLDEYLNQVLNDNELGWHVEMEELWVLYLENTNPAFAPYRELFDDNTLQTESIYLAAITALRHYLSAGEAFGPESETLFELLEKPAKLFPYSLQQQLEYMQRYWSKHFHLERIFSSRLTKGLFALKDEYRSHAVSWPEGKKETPMYIRNWDEPEAFTNDHDWMPNVVMIAKNALVWLHFLSKKYHKNITRLDQIPQEELEHLASRGINTLWLIGIWQRSYASKRIKQIMGNQQATASAYSLDDNHVAENLGGWPALLKLKEQALMYGIRLASDMVPNHTGMDSRWVAEHPDYFLQRQDLPYDYHYTGENLTQRDGLGLYLEDGYFRKEDAAVVFKRVDFHTGDVRYIYHGNDGTMMPWNDTAQIDFLNPAAREAVIQEIVNMAYNFSVIRLDAAMVLVKRHIQRLWYPSLSGGGDHIPSRGEYALSDEEFDRLMPKEFWREVIDRIAQERPQTLLIAEAFWMLEGYFVRSLGMHRVYNSAFMNMLMQEENQEYRDFIKKTMVFDMGILKRFVNFMSNPDEKTAKEQFGSGDKYIGVATLMVTLPGLPMFAHGQLEGFQEKYGMEFTQAQWHEEVDHDLESQHQQKIFPLLQQRSLFSESGRFRLYDAKAHHHEVLEHVFAYTNRYEDKYVLVLFNNHLSDASGYIHWSAPYRSEYKEIREEKIADALGLHYNDEQYVIFQEQRSQLWYIRKNKIIHDQGFGFQLMGYESQVFWNFERVYDAFGYYAWIDQELNGRGVPYNLIETPPVTFQLEREIKEFWNAVFPISQQVWRHFFPSIADSQGESPIRAEQSEAIDGLRFSMQEQELLEQVALRCDTEESVRLYFQETQWQEVQEEAEYLYSFNEHLSPKAREFFAEDASRVIFVHYYFWLRKLHTVGVSVEVLESEIMETTLSSWWRSLPYHRDDIRKMHTLALALIQNPLDSVGSRKELDAWWKLFTDDAFFMHSAGVNVHEDICYYHEESLRRALSLIAAVAYFEQGLRKIVYQNRLSINWIQQYGRWIHQLEKSEYNYDRFQLLILR</sequence>
<name>A0A968G8N6_9SPIO</name>
<dbReference type="RefSeq" id="WP_167699576.1">
    <property type="nucleotide sequence ID" value="NZ_CP118174.1"/>
</dbReference>
<dbReference type="Proteomes" id="UP000711995">
    <property type="component" value="Unassembled WGS sequence"/>
</dbReference>
<comment type="caution">
    <text evidence="2">The sequence shown here is derived from an EMBL/GenBank/DDBJ whole genome shotgun (WGS) entry which is preliminary data.</text>
</comment>